<proteinExistence type="predicted"/>
<dbReference type="Gene3D" id="3.30.870.10">
    <property type="entry name" value="Endonuclease Chain A"/>
    <property type="match status" value="1"/>
</dbReference>
<accession>A0A2M8S3D9</accession>
<name>A0A2M8S3D9_9PAST</name>
<evidence type="ECO:0000313" key="2">
    <source>
        <dbReference type="Proteomes" id="UP000229329"/>
    </source>
</evidence>
<dbReference type="Proteomes" id="UP000229329">
    <property type="component" value="Unassembled WGS sequence"/>
</dbReference>
<sequence length="239" mass="27625">MPASPLIYVSKNVGKAIVAQQWFLPRKDQDGKPLSADQNTYVPSTIRPLINGEAAFTTLYDYIKHANRSIDIAIWGFQPSMFFKRTGDAQCIGDLLIEKALNNVQVKILVWSMWFNVQTFQEANLGNMPELVPWLGMKQAEDGVTEEQQDYDYWWYYALKGEIYENSSPHFYPALHPFEPLSIGHEAYARLMEFVRSDKRANLQFKKRSVAFGPRFDKPSSPLRNAVQFFSRLITKRPF</sequence>
<evidence type="ECO:0008006" key="3">
    <source>
        <dbReference type="Google" id="ProtNLM"/>
    </source>
</evidence>
<dbReference type="EMBL" id="PHHA01000009">
    <property type="protein sequence ID" value="PJG85636.1"/>
    <property type="molecule type" value="Genomic_DNA"/>
</dbReference>
<dbReference type="OrthoDB" id="8828485at2"/>
<gene>
    <name evidence="1" type="ORF">CVP05_05605</name>
</gene>
<evidence type="ECO:0000313" key="1">
    <source>
        <dbReference type="EMBL" id="PJG85636.1"/>
    </source>
</evidence>
<dbReference type="SUPFAM" id="SSF56024">
    <property type="entry name" value="Phospholipase D/nuclease"/>
    <property type="match status" value="1"/>
</dbReference>
<protein>
    <recommendedName>
        <fullName evidence="3">Phospholipase</fullName>
    </recommendedName>
</protein>
<keyword evidence="2" id="KW-1185">Reference proteome</keyword>
<dbReference type="RefSeq" id="WP_100288592.1">
    <property type="nucleotide sequence ID" value="NZ_PHHA01000009.1"/>
</dbReference>
<reference evidence="1 2" key="1">
    <citation type="submission" date="2017-11" db="EMBL/GenBank/DDBJ databases">
        <title>Reclassification of Bisgaard taxon 7 as Conservatibacter flavescens gen. nov., sp. nov.</title>
        <authorList>
            <person name="Christensen H."/>
        </authorList>
    </citation>
    <scope>NUCLEOTIDE SEQUENCE [LARGE SCALE GENOMIC DNA]</scope>
    <source>
        <strain evidence="1 2">7_4</strain>
    </source>
</reference>
<comment type="caution">
    <text evidence="1">The sequence shown here is derived from an EMBL/GenBank/DDBJ whole genome shotgun (WGS) entry which is preliminary data.</text>
</comment>
<dbReference type="AlphaFoldDB" id="A0A2M8S3D9"/>
<organism evidence="1 2">
    <name type="scientific">Conservatibacter flavescens</name>
    <dbReference type="NCBI Taxonomy" id="28161"/>
    <lineage>
        <taxon>Bacteria</taxon>
        <taxon>Pseudomonadati</taxon>
        <taxon>Pseudomonadota</taxon>
        <taxon>Gammaproteobacteria</taxon>
        <taxon>Pasteurellales</taxon>
        <taxon>Pasteurellaceae</taxon>
        <taxon>Conservatibacter</taxon>
    </lineage>
</organism>